<keyword evidence="2" id="KW-1185">Reference proteome</keyword>
<organism evidence="1 2">
    <name type="scientific">Coemansia javaensis</name>
    <dbReference type="NCBI Taxonomy" id="2761396"/>
    <lineage>
        <taxon>Eukaryota</taxon>
        <taxon>Fungi</taxon>
        <taxon>Fungi incertae sedis</taxon>
        <taxon>Zoopagomycota</taxon>
        <taxon>Kickxellomycotina</taxon>
        <taxon>Kickxellomycetes</taxon>
        <taxon>Kickxellales</taxon>
        <taxon>Kickxellaceae</taxon>
        <taxon>Coemansia</taxon>
    </lineage>
</organism>
<proteinExistence type="predicted"/>
<reference evidence="1" key="1">
    <citation type="submission" date="2022-07" db="EMBL/GenBank/DDBJ databases">
        <title>Phylogenomic reconstructions and comparative analyses of Kickxellomycotina fungi.</title>
        <authorList>
            <person name="Reynolds N.K."/>
            <person name="Stajich J.E."/>
            <person name="Barry K."/>
            <person name="Grigoriev I.V."/>
            <person name="Crous P."/>
            <person name="Smith M.E."/>
        </authorList>
    </citation>
    <scope>NUCLEOTIDE SEQUENCE</scope>
    <source>
        <strain evidence="1">NBRC 105414</strain>
    </source>
</reference>
<gene>
    <name evidence="1" type="ORF">H4R18_002652</name>
</gene>
<evidence type="ECO:0000313" key="2">
    <source>
        <dbReference type="Proteomes" id="UP001140217"/>
    </source>
</evidence>
<dbReference type="EMBL" id="JANBUL010000092">
    <property type="protein sequence ID" value="KAJ2781791.1"/>
    <property type="molecule type" value="Genomic_DNA"/>
</dbReference>
<dbReference type="AlphaFoldDB" id="A0A9W8LIE7"/>
<evidence type="ECO:0000313" key="1">
    <source>
        <dbReference type="EMBL" id="KAJ2781791.1"/>
    </source>
</evidence>
<dbReference type="Proteomes" id="UP001140217">
    <property type="component" value="Unassembled WGS sequence"/>
</dbReference>
<comment type="caution">
    <text evidence="1">The sequence shown here is derived from an EMBL/GenBank/DDBJ whole genome shotgun (WGS) entry which is preliminary data.</text>
</comment>
<name>A0A9W8LIE7_9FUNG</name>
<protein>
    <submittedName>
        <fullName evidence="1">Uncharacterized protein</fullName>
    </submittedName>
</protein>
<sequence>MTRFLDGAGKRSEDGVLEWPAVKAYLKSQFGRTGDCDKDGPLGGTAAKTTCPEDRVGRIGMAYDKVAEFGRLRGADVPEYNARLDRLAAAAGITGPEALKAWYLRKLPVALRGQVHGFMLATIAEMKDQTLLLYKIEQDAERQQQQRQWCRQRKPLR</sequence>
<accession>A0A9W8LIE7</accession>